<dbReference type="Pfam" id="PF04339">
    <property type="entry name" value="FemAB_like"/>
    <property type="match status" value="1"/>
</dbReference>
<reference evidence="1" key="1">
    <citation type="submission" date="2022-11" db="EMBL/GenBank/DDBJ databases">
        <title>Parathalassolutuus dongxingensis gen. nov., sp. nov., a novel member of family Oceanospirillaceae isolated from a coastal shrimp pond in Guangxi, China.</title>
        <authorList>
            <person name="Chen H."/>
        </authorList>
    </citation>
    <scope>NUCLEOTIDE SEQUENCE</scope>
    <source>
        <strain evidence="1">G-43</strain>
    </source>
</reference>
<organism evidence="1 2">
    <name type="scientific">Parathalassolituus penaei</name>
    <dbReference type="NCBI Taxonomy" id="2997323"/>
    <lineage>
        <taxon>Bacteria</taxon>
        <taxon>Pseudomonadati</taxon>
        <taxon>Pseudomonadota</taxon>
        <taxon>Gammaproteobacteria</taxon>
        <taxon>Oceanospirillales</taxon>
        <taxon>Oceanospirillaceae</taxon>
        <taxon>Parathalassolituus</taxon>
    </lineage>
</organism>
<dbReference type="PANTHER" id="PTHR47017">
    <property type="entry name" value="ACYL-COA"/>
    <property type="match status" value="1"/>
</dbReference>
<keyword evidence="1" id="KW-0012">Acyltransferase</keyword>
<protein>
    <submittedName>
        <fullName evidence="1">GNAT family N-acetyltransferase</fullName>
        <ecNumber evidence="1">2.3.1.-</ecNumber>
    </submittedName>
</protein>
<evidence type="ECO:0000313" key="1">
    <source>
        <dbReference type="EMBL" id="MCY0966464.1"/>
    </source>
</evidence>
<keyword evidence="1" id="KW-0808">Transferase</keyword>
<dbReference type="RefSeq" id="WP_283174674.1">
    <property type="nucleotide sequence ID" value="NZ_JAPNOA010000055.1"/>
</dbReference>
<dbReference type="InterPro" id="IPR007434">
    <property type="entry name" value="FemAB-like"/>
</dbReference>
<keyword evidence="2" id="KW-1185">Reference proteome</keyword>
<dbReference type="SUPFAM" id="SSF55729">
    <property type="entry name" value="Acyl-CoA N-acyltransferases (Nat)"/>
    <property type="match status" value="1"/>
</dbReference>
<dbReference type="EMBL" id="JAPNOA010000055">
    <property type="protein sequence ID" value="MCY0966464.1"/>
    <property type="molecule type" value="Genomic_DNA"/>
</dbReference>
<dbReference type="GO" id="GO:0016746">
    <property type="term" value="F:acyltransferase activity"/>
    <property type="evidence" value="ECO:0007669"/>
    <property type="project" value="UniProtKB-KW"/>
</dbReference>
<accession>A0A9X3EFB6</accession>
<proteinExistence type="predicted"/>
<dbReference type="AlphaFoldDB" id="A0A9X3EFB6"/>
<sequence length="395" mass="46453">MTSFLQFGRIGDIPEQDWQQLRQDRYPFLDYQFLKALEDHHCVGGDSGWQPLYLVRNGADGSADLIIPLFEKDHSYGEYVFDWSWADAYYRYGYTYYPKLLWAAPFTPASGPRLLFRGDDTSAWSTAIEQVYKVCSEQGFSGWHLNFFRETDLGFATAPTANGQKPLLRSACQYHWYNRSYRDFSHYLESFTSRKRKSVRKEREKVIQTGIEIQRLTGNDISDADLQFFYRCYQLTYRKRNQQGYLNLGFFRQLLQHMAEQMLLVVARRDQKRIAAALYFFDDEHLYGRYWGCTEEVDGLHFEACYYQGIEFCIERRLLHFDPGTQGEHKISRGFEPTLTYSVHHLEHPGFYDAIARFIEEEQQQVLVWQQEAATLLPFNEGALDKPRAAPPLTD</sequence>
<dbReference type="Proteomes" id="UP001150830">
    <property type="component" value="Unassembled WGS sequence"/>
</dbReference>
<name>A0A9X3EFB6_9GAMM</name>
<dbReference type="Gene3D" id="3.40.630.30">
    <property type="match status" value="1"/>
</dbReference>
<dbReference type="EC" id="2.3.1.-" evidence="1"/>
<dbReference type="PANTHER" id="PTHR47017:SF1">
    <property type="entry name" value="ACYL-COA"/>
    <property type="match status" value="1"/>
</dbReference>
<gene>
    <name evidence="1" type="ORF">OUO13_14845</name>
</gene>
<dbReference type="InterPro" id="IPR016181">
    <property type="entry name" value="Acyl_CoA_acyltransferase"/>
</dbReference>
<comment type="caution">
    <text evidence="1">The sequence shown here is derived from an EMBL/GenBank/DDBJ whole genome shotgun (WGS) entry which is preliminary data.</text>
</comment>
<evidence type="ECO:0000313" key="2">
    <source>
        <dbReference type="Proteomes" id="UP001150830"/>
    </source>
</evidence>